<organism evidence="1">
    <name type="scientific">marine sediment metagenome</name>
    <dbReference type="NCBI Taxonomy" id="412755"/>
    <lineage>
        <taxon>unclassified sequences</taxon>
        <taxon>metagenomes</taxon>
        <taxon>ecological metagenomes</taxon>
    </lineage>
</organism>
<protein>
    <submittedName>
        <fullName evidence="1">Uncharacterized protein</fullName>
    </submittedName>
</protein>
<name>A0A0F9A7G4_9ZZZZ</name>
<dbReference type="AlphaFoldDB" id="A0A0F9A7G4"/>
<gene>
    <name evidence="1" type="ORF">LCGC14_2947340</name>
</gene>
<proteinExistence type="predicted"/>
<accession>A0A0F9A7G4</accession>
<sequence length="203" mass="21846">MATTFPRTIKPFDVSVPEFPGGLVSVSHSGKVNTRTTLQVGRTWEEFFRFKFDENGREFVALINNFYNRQTSLDVAHQNFVTTLGAGGVTPLVDGATQTGASVITKGWPNDTLVLKAGDILTFATGPTLVYDALADGTSDGSGNLTLSIGPNIFSGGSPGNNDAIIITASVVFRAKILERPRIPKAKADEWINGLRVLFRETP</sequence>
<comment type="caution">
    <text evidence="1">The sequence shown here is derived from an EMBL/GenBank/DDBJ whole genome shotgun (WGS) entry which is preliminary data.</text>
</comment>
<reference evidence="1" key="1">
    <citation type="journal article" date="2015" name="Nature">
        <title>Complex archaea that bridge the gap between prokaryotes and eukaryotes.</title>
        <authorList>
            <person name="Spang A."/>
            <person name="Saw J.H."/>
            <person name="Jorgensen S.L."/>
            <person name="Zaremba-Niedzwiedzka K."/>
            <person name="Martijn J."/>
            <person name="Lind A.E."/>
            <person name="van Eijk R."/>
            <person name="Schleper C."/>
            <person name="Guy L."/>
            <person name="Ettema T.J."/>
        </authorList>
    </citation>
    <scope>NUCLEOTIDE SEQUENCE</scope>
</reference>
<dbReference type="EMBL" id="LAZR01059287">
    <property type="protein sequence ID" value="KKK68111.1"/>
    <property type="molecule type" value="Genomic_DNA"/>
</dbReference>
<evidence type="ECO:0000313" key="1">
    <source>
        <dbReference type="EMBL" id="KKK68111.1"/>
    </source>
</evidence>